<evidence type="ECO:0000256" key="3">
    <source>
        <dbReference type="ARBA" id="ARBA00023004"/>
    </source>
</evidence>
<name>A0A1T4PP71_9HYPH</name>
<dbReference type="SUPFAM" id="SSF46626">
    <property type="entry name" value="Cytochrome c"/>
    <property type="match status" value="1"/>
</dbReference>
<dbReference type="Pfam" id="PF13442">
    <property type="entry name" value="Cytochrome_CBB3"/>
    <property type="match status" value="1"/>
</dbReference>
<dbReference type="GO" id="GO:0020037">
    <property type="term" value="F:heme binding"/>
    <property type="evidence" value="ECO:0007669"/>
    <property type="project" value="InterPro"/>
</dbReference>
<organism evidence="7 8">
    <name type="scientific">Consotaella salsifontis</name>
    <dbReference type="NCBI Taxonomy" id="1365950"/>
    <lineage>
        <taxon>Bacteria</taxon>
        <taxon>Pseudomonadati</taxon>
        <taxon>Pseudomonadota</taxon>
        <taxon>Alphaproteobacteria</taxon>
        <taxon>Hyphomicrobiales</taxon>
        <taxon>Aurantimonadaceae</taxon>
        <taxon>Consotaella</taxon>
    </lineage>
</organism>
<evidence type="ECO:0000256" key="5">
    <source>
        <dbReference type="SAM" id="SignalP"/>
    </source>
</evidence>
<dbReference type="GO" id="GO:0009055">
    <property type="term" value="F:electron transfer activity"/>
    <property type="evidence" value="ECO:0007669"/>
    <property type="project" value="InterPro"/>
</dbReference>
<proteinExistence type="predicted"/>
<dbReference type="GO" id="GO:0046872">
    <property type="term" value="F:metal ion binding"/>
    <property type="evidence" value="ECO:0007669"/>
    <property type="project" value="UniProtKB-KW"/>
</dbReference>
<dbReference type="OrthoDB" id="335174at2"/>
<dbReference type="PROSITE" id="PS51007">
    <property type="entry name" value="CYTC"/>
    <property type="match status" value="1"/>
</dbReference>
<protein>
    <submittedName>
        <fullName evidence="7">Cytochrome C oxidase, cbb3-type, subunit III</fullName>
    </submittedName>
</protein>
<evidence type="ECO:0000256" key="2">
    <source>
        <dbReference type="ARBA" id="ARBA00022723"/>
    </source>
</evidence>
<keyword evidence="3 4" id="KW-0408">Iron</keyword>
<dbReference type="AlphaFoldDB" id="A0A1T4PP71"/>
<reference evidence="8" key="1">
    <citation type="submission" date="2017-02" db="EMBL/GenBank/DDBJ databases">
        <authorList>
            <person name="Varghese N."/>
            <person name="Submissions S."/>
        </authorList>
    </citation>
    <scope>NUCLEOTIDE SEQUENCE [LARGE SCALE GENOMIC DNA]</scope>
    <source>
        <strain evidence="8">USBA 369</strain>
    </source>
</reference>
<feature type="signal peptide" evidence="5">
    <location>
        <begin position="1"/>
        <end position="16"/>
    </location>
</feature>
<dbReference type="STRING" id="1365950.SAMN05428963_10473"/>
<keyword evidence="2 4" id="KW-0479">Metal-binding</keyword>
<dbReference type="PANTHER" id="PTHR40394:SF2">
    <property type="entry name" value="QUINOL:CYTOCHROME C OXIDOREDUCTASE MEMBRANE PROTEIN"/>
    <property type="match status" value="1"/>
</dbReference>
<dbReference type="InterPro" id="IPR009056">
    <property type="entry name" value="Cyt_c-like_dom"/>
</dbReference>
<evidence type="ECO:0000256" key="4">
    <source>
        <dbReference type="PROSITE-ProRule" id="PRU00433"/>
    </source>
</evidence>
<feature type="chain" id="PRO_5013159962" evidence="5">
    <location>
        <begin position="17"/>
        <end position="175"/>
    </location>
</feature>
<keyword evidence="5" id="KW-0732">Signal</keyword>
<keyword evidence="1 4" id="KW-0349">Heme</keyword>
<feature type="domain" description="Cytochrome c" evidence="6">
    <location>
        <begin position="72"/>
        <end position="157"/>
    </location>
</feature>
<dbReference type="Gene3D" id="1.10.760.10">
    <property type="entry name" value="Cytochrome c-like domain"/>
    <property type="match status" value="1"/>
</dbReference>
<dbReference type="EMBL" id="FUXL01000004">
    <property type="protein sequence ID" value="SJZ93046.1"/>
    <property type="molecule type" value="Genomic_DNA"/>
</dbReference>
<evidence type="ECO:0000259" key="6">
    <source>
        <dbReference type="PROSITE" id="PS51007"/>
    </source>
</evidence>
<evidence type="ECO:0000256" key="1">
    <source>
        <dbReference type="ARBA" id="ARBA00022617"/>
    </source>
</evidence>
<sequence length="175" mass="18664">MRAALFLVLFAALGLAGCGDGDMADQPSLRDQEASDIWGIGTSVRPLPEGAIAQIAPATEAALAVPPPVSEALLHRGQEDFETFCAPCHGFAGDGDGIIVQRGFSPPPSYHSPRLRAAPASHFIDVITNGFGAMYSFADRVTPEERWAIVAYIRALQLSREASLAEFPEASEKLR</sequence>
<gene>
    <name evidence="7" type="ORF">SAMN05428963_10473</name>
</gene>
<evidence type="ECO:0000313" key="8">
    <source>
        <dbReference type="Proteomes" id="UP000190135"/>
    </source>
</evidence>
<keyword evidence="8" id="KW-1185">Reference proteome</keyword>
<dbReference type="InterPro" id="IPR036909">
    <property type="entry name" value="Cyt_c-like_dom_sf"/>
</dbReference>
<accession>A0A1T4PP71</accession>
<dbReference type="PANTHER" id="PTHR40394">
    <property type="entry name" value="LIPOPROTEIN-RELATED"/>
    <property type="match status" value="1"/>
</dbReference>
<dbReference type="Proteomes" id="UP000190135">
    <property type="component" value="Unassembled WGS sequence"/>
</dbReference>
<evidence type="ECO:0000313" key="7">
    <source>
        <dbReference type="EMBL" id="SJZ93046.1"/>
    </source>
</evidence>
<dbReference type="PROSITE" id="PS51257">
    <property type="entry name" value="PROKAR_LIPOPROTEIN"/>
    <property type="match status" value="1"/>
</dbReference>
<dbReference type="RefSeq" id="WP_078707625.1">
    <property type="nucleotide sequence ID" value="NZ_FUXL01000004.1"/>
</dbReference>